<name>A0A0A9AS77_ARUDO</name>
<proteinExistence type="predicted"/>
<reference evidence="1" key="1">
    <citation type="submission" date="2014-09" db="EMBL/GenBank/DDBJ databases">
        <authorList>
            <person name="Magalhaes I.L.F."/>
            <person name="Oliveira U."/>
            <person name="Santos F.R."/>
            <person name="Vidigal T.H.D.A."/>
            <person name="Brescovit A.D."/>
            <person name="Santos A.J."/>
        </authorList>
    </citation>
    <scope>NUCLEOTIDE SEQUENCE</scope>
    <source>
        <tissue evidence="1">Shoot tissue taken approximately 20 cm above the soil surface</tissue>
    </source>
</reference>
<evidence type="ECO:0000313" key="1">
    <source>
        <dbReference type="EMBL" id="JAD52713.1"/>
    </source>
</evidence>
<dbReference type="EMBL" id="GBRH01245182">
    <property type="protein sequence ID" value="JAD52713.1"/>
    <property type="molecule type" value="Transcribed_RNA"/>
</dbReference>
<sequence length="28" mass="3270">MILIVTNHRTNLKLNITNNIKPESLTYD</sequence>
<reference evidence="1" key="2">
    <citation type="journal article" date="2015" name="Data Brief">
        <title>Shoot transcriptome of the giant reed, Arundo donax.</title>
        <authorList>
            <person name="Barrero R.A."/>
            <person name="Guerrero F.D."/>
            <person name="Moolhuijzen P."/>
            <person name="Goolsby J.A."/>
            <person name="Tidwell J."/>
            <person name="Bellgard S.E."/>
            <person name="Bellgard M.I."/>
        </authorList>
    </citation>
    <scope>NUCLEOTIDE SEQUENCE</scope>
    <source>
        <tissue evidence="1">Shoot tissue taken approximately 20 cm above the soil surface</tissue>
    </source>
</reference>
<accession>A0A0A9AS77</accession>
<dbReference type="AlphaFoldDB" id="A0A0A9AS77"/>
<organism evidence="1">
    <name type="scientific">Arundo donax</name>
    <name type="common">Giant reed</name>
    <name type="synonym">Donax arundinaceus</name>
    <dbReference type="NCBI Taxonomy" id="35708"/>
    <lineage>
        <taxon>Eukaryota</taxon>
        <taxon>Viridiplantae</taxon>
        <taxon>Streptophyta</taxon>
        <taxon>Embryophyta</taxon>
        <taxon>Tracheophyta</taxon>
        <taxon>Spermatophyta</taxon>
        <taxon>Magnoliopsida</taxon>
        <taxon>Liliopsida</taxon>
        <taxon>Poales</taxon>
        <taxon>Poaceae</taxon>
        <taxon>PACMAD clade</taxon>
        <taxon>Arundinoideae</taxon>
        <taxon>Arundineae</taxon>
        <taxon>Arundo</taxon>
    </lineage>
</organism>
<protein>
    <submittedName>
        <fullName evidence="1">Uncharacterized protein</fullName>
    </submittedName>
</protein>